<sequence length="321" mass="36635">MSYEWDSASDAGSSVYNSDTSGDEEDFNTRVSPYWYRYRKILESRGYRLDCVRDVKQYYEQRMPPDLRHDMPGYSRACTTGDDNSLCKDAGLSDNIFRGSRIRDKLKIIVKAVNLRSREYCIIDFLTTSPQRDDPSNHCIPVLDMIPITEDSIGIIVMEEWNINLVGDQPCCIRLFLGALQQCTDHLVFMHEHGIAHLDLCLRNIVTDGKGHYAYIDYETSRRFLHDAPRIQQHRAQEVPPEFERGEASNPFKVDVWALAVFFLQASQLAGYNIPALVALTKSMLHDDPDERPSAKAVQTDFDIMISSMFQSGHLDCSGTT</sequence>
<evidence type="ECO:0000313" key="2">
    <source>
        <dbReference type="EMBL" id="KZP19456.1"/>
    </source>
</evidence>
<dbReference type="SUPFAM" id="SSF56112">
    <property type="entry name" value="Protein kinase-like (PK-like)"/>
    <property type="match status" value="1"/>
</dbReference>
<protein>
    <recommendedName>
        <fullName evidence="4">Protein kinase domain-containing protein</fullName>
    </recommendedName>
</protein>
<accession>A0A166I1K8</accession>
<feature type="region of interest" description="Disordered" evidence="1">
    <location>
        <begin position="1"/>
        <end position="26"/>
    </location>
</feature>
<proteinExistence type="predicted"/>
<dbReference type="EMBL" id="KV417563">
    <property type="protein sequence ID" value="KZP19456.1"/>
    <property type="molecule type" value="Genomic_DNA"/>
</dbReference>
<evidence type="ECO:0000313" key="3">
    <source>
        <dbReference type="Proteomes" id="UP000076532"/>
    </source>
</evidence>
<evidence type="ECO:0000256" key="1">
    <source>
        <dbReference type="SAM" id="MobiDB-lite"/>
    </source>
</evidence>
<dbReference type="STRING" id="436010.A0A166I1K8"/>
<dbReference type="InterPro" id="IPR011009">
    <property type="entry name" value="Kinase-like_dom_sf"/>
</dbReference>
<reference evidence="2 3" key="1">
    <citation type="journal article" date="2016" name="Mol. Biol. Evol.">
        <title>Comparative Genomics of Early-Diverging Mushroom-Forming Fungi Provides Insights into the Origins of Lignocellulose Decay Capabilities.</title>
        <authorList>
            <person name="Nagy L.G."/>
            <person name="Riley R."/>
            <person name="Tritt A."/>
            <person name="Adam C."/>
            <person name="Daum C."/>
            <person name="Floudas D."/>
            <person name="Sun H."/>
            <person name="Yadav J.S."/>
            <person name="Pangilinan J."/>
            <person name="Larsson K.H."/>
            <person name="Matsuura K."/>
            <person name="Barry K."/>
            <person name="Labutti K."/>
            <person name="Kuo R."/>
            <person name="Ohm R.A."/>
            <person name="Bhattacharya S.S."/>
            <person name="Shirouzu T."/>
            <person name="Yoshinaga Y."/>
            <person name="Martin F.M."/>
            <person name="Grigoriev I.V."/>
            <person name="Hibbett D.S."/>
        </authorList>
    </citation>
    <scope>NUCLEOTIDE SEQUENCE [LARGE SCALE GENOMIC DNA]</scope>
    <source>
        <strain evidence="2 3">CBS 109695</strain>
    </source>
</reference>
<feature type="compositionally biased region" description="Polar residues" evidence="1">
    <location>
        <begin position="10"/>
        <end position="20"/>
    </location>
</feature>
<gene>
    <name evidence="2" type="ORF">FIBSPDRAFT_892637</name>
</gene>
<organism evidence="2 3">
    <name type="scientific">Athelia psychrophila</name>
    <dbReference type="NCBI Taxonomy" id="1759441"/>
    <lineage>
        <taxon>Eukaryota</taxon>
        <taxon>Fungi</taxon>
        <taxon>Dikarya</taxon>
        <taxon>Basidiomycota</taxon>
        <taxon>Agaricomycotina</taxon>
        <taxon>Agaricomycetes</taxon>
        <taxon>Agaricomycetidae</taxon>
        <taxon>Atheliales</taxon>
        <taxon>Atheliaceae</taxon>
        <taxon>Athelia</taxon>
    </lineage>
</organism>
<dbReference type="Proteomes" id="UP000076532">
    <property type="component" value="Unassembled WGS sequence"/>
</dbReference>
<dbReference type="Gene3D" id="1.10.510.10">
    <property type="entry name" value="Transferase(Phosphotransferase) domain 1"/>
    <property type="match status" value="1"/>
</dbReference>
<evidence type="ECO:0008006" key="4">
    <source>
        <dbReference type="Google" id="ProtNLM"/>
    </source>
</evidence>
<dbReference type="OrthoDB" id="3173976at2759"/>
<keyword evidence="3" id="KW-1185">Reference proteome</keyword>
<name>A0A166I1K8_9AGAM</name>
<dbReference type="AlphaFoldDB" id="A0A166I1K8"/>